<dbReference type="SUPFAM" id="SSF51905">
    <property type="entry name" value="FAD/NAD(P)-binding domain"/>
    <property type="match status" value="1"/>
</dbReference>
<evidence type="ECO:0000259" key="6">
    <source>
        <dbReference type="Pfam" id="PF01494"/>
    </source>
</evidence>
<evidence type="ECO:0000256" key="1">
    <source>
        <dbReference type="ARBA" id="ARBA00001974"/>
    </source>
</evidence>
<keyword evidence="5 7" id="KW-0503">Monooxygenase</keyword>
<dbReference type="InterPro" id="IPR036188">
    <property type="entry name" value="FAD/NAD-bd_sf"/>
</dbReference>
<accession>A0A508WW60</accession>
<dbReference type="PANTHER" id="PTHR13789">
    <property type="entry name" value="MONOOXYGENASE"/>
    <property type="match status" value="1"/>
</dbReference>
<evidence type="ECO:0000313" key="7">
    <source>
        <dbReference type="EMBL" id="VTZ60258.1"/>
    </source>
</evidence>
<dbReference type="AlphaFoldDB" id="A0A508WW60"/>
<dbReference type="Gene3D" id="3.50.50.60">
    <property type="entry name" value="FAD/NAD(P)-binding domain"/>
    <property type="match status" value="1"/>
</dbReference>
<name>A0A508WW60_9HYPH</name>
<dbReference type="PANTHER" id="PTHR13789:SF318">
    <property type="entry name" value="GERANYLGERANYL DIPHOSPHATE REDUCTASE"/>
    <property type="match status" value="1"/>
</dbReference>
<sequence>MQKAERVAIVGAGIAGLTTALCLARRGYRTDIFEQADALDEVGAGLQLSPNASRILIELGLLPALESVWSEPGEISLADGRSLRQLASVPAGAHARARWGAPYAVLHRASLQAILLDAVRAEPLCRLHLGSRIGDDPQAAIFEAIKQTPAAIIGADGIWSRIRTSIPGAGSSRFSGNIAWRFTLPRTRAPACLPHDRVTAFLAPRAHLVAYPIRKIDGFNLVAIVAGNASGETWAGRETADRRRAFERAFGDWHPDLRSLLDHAAQATCWPLCTVADGAWHNRRDTILIGDAAHAMTPFAAQGAAMAIEDAWELAIRIADSPDTPSAFSRYEEARRARIGRVRKRAAFNSFAYHAAGPVRIARDFILASRAPETLAADFDWLFGYGAQK</sequence>
<keyword evidence="4" id="KW-0560">Oxidoreductase</keyword>
<keyword evidence="2" id="KW-0285">Flavoprotein</keyword>
<dbReference type="Proteomes" id="UP000507954">
    <property type="component" value="Unassembled WGS sequence"/>
</dbReference>
<dbReference type="SUPFAM" id="SSF54373">
    <property type="entry name" value="FAD-linked reductases, C-terminal domain"/>
    <property type="match status" value="1"/>
</dbReference>
<reference evidence="7" key="1">
    <citation type="submission" date="2019-06" db="EMBL/GenBank/DDBJ databases">
        <authorList>
            <person name="Le Quere A."/>
            <person name="Colella S."/>
        </authorList>
    </citation>
    <scope>NUCLEOTIDE SEQUENCE</scope>
    <source>
        <strain evidence="7">EmedicaeMD41</strain>
    </source>
</reference>
<evidence type="ECO:0000256" key="5">
    <source>
        <dbReference type="ARBA" id="ARBA00023033"/>
    </source>
</evidence>
<dbReference type="EMBL" id="CABFNB010000057">
    <property type="protein sequence ID" value="VTZ60258.1"/>
    <property type="molecule type" value="Genomic_DNA"/>
</dbReference>
<proteinExistence type="predicted"/>
<dbReference type="InterPro" id="IPR050493">
    <property type="entry name" value="FAD-dep_Monooxygenase_BioMet"/>
</dbReference>
<gene>
    <name evidence="7" type="ORF">EMEDMD4_150037</name>
</gene>
<keyword evidence="3" id="KW-0274">FAD</keyword>
<dbReference type="RefSeq" id="WP_018208620.1">
    <property type="nucleotide sequence ID" value="NZ_CABFNB010000057.1"/>
</dbReference>
<feature type="domain" description="FAD-binding" evidence="6">
    <location>
        <begin position="6"/>
        <end position="343"/>
    </location>
</feature>
<evidence type="ECO:0000256" key="4">
    <source>
        <dbReference type="ARBA" id="ARBA00023002"/>
    </source>
</evidence>
<dbReference type="Pfam" id="PF01494">
    <property type="entry name" value="FAD_binding_3"/>
    <property type="match status" value="1"/>
</dbReference>
<dbReference type="InterPro" id="IPR002938">
    <property type="entry name" value="FAD-bd"/>
</dbReference>
<dbReference type="GO" id="GO:0004497">
    <property type="term" value="F:monooxygenase activity"/>
    <property type="evidence" value="ECO:0007669"/>
    <property type="project" value="UniProtKB-KW"/>
</dbReference>
<evidence type="ECO:0000256" key="2">
    <source>
        <dbReference type="ARBA" id="ARBA00022630"/>
    </source>
</evidence>
<organism evidence="7">
    <name type="scientific">Sinorhizobium medicae</name>
    <dbReference type="NCBI Taxonomy" id="110321"/>
    <lineage>
        <taxon>Bacteria</taxon>
        <taxon>Pseudomonadati</taxon>
        <taxon>Pseudomonadota</taxon>
        <taxon>Alphaproteobacteria</taxon>
        <taxon>Hyphomicrobiales</taxon>
        <taxon>Rhizobiaceae</taxon>
        <taxon>Sinorhizobium/Ensifer group</taxon>
        <taxon>Sinorhizobium</taxon>
    </lineage>
</organism>
<protein>
    <submittedName>
        <fullName evidence="7">Monooxygenase FAD-binding</fullName>
    </submittedName>
</protein>
<dbReference type="GO" id="GO:0071949">
    <property type="term" value="F:FAD binding"/>
    <property type="evidence" value="ECO:0007669"/>
    <property type="project" value="InterPro"/>
</dbReference>
<evidence type="ECO:0000256" key="3">
    <source>
        <dbReference type="ARBA" id="ARBA00022827"/>
    </source>
</evidence>
<dbReference type="PRINTS" id="PR00420">
    <property type="entry name" value="RNGMNOXGNASE"/>
</dbReference>
<comment type="cofactor">
    <cofactor evidence="1">
        <name>FAD</name>
        <dbReference type="ChEBI" id="CHEBI:57692"/>
    </cofactor>
</comment>